<gene>
    <name evidence="1" type="ORF">FAGAP_7794</name>
</gene>
<dbReference type="CDD" id="cd00275">
    <property type="entry name" value="C2_PLC_like"/>
    <property type="match status" value="1"/>
</dbReference>
<dbReference type="InterPro" id="IPR035892">
    <property type="entry name" value="C2_domain_sf"/>
</dbReference>
<proteinExistence type="predicted"/>
<dbReference type="SUPFAM" id="SSF49562">
    <property type="entry name" value="C2 domain (Calcium/lipid-binding domain, CaLB)"/>
    <property type="match status" value="1"/>
</dbReference>
<evidence type="ECO:0000313" key="2">
    <source>
        <dbReference type="Proteomes" id="UP000737391"/>
    </source>
</evidence>
<organism evidence="1 2">
    <name type="scientific">Fusarium agapanthi</name>
    <dbReference type="NCBI Taxonomy" id="1803897"/>
    <lineage>
        <taxon>Eukaryota</taxon>
        <taxon>Fungi</taxon>
        <taxon>Dikarya</taxon>
        <taxon>Ascomycota</taxon>
        <taxon>Pezizomycotina</taxon>
        <taxon>Sordariomycetes</taxon>
        <taxon>Hypocreomycetidae</taxon>
        <taxon>Hypocreales</taxon>
        <taxon>Nectriaceae</taxon>
        <taxon>Fusarium</taxon>
        <taxon>Fusarium fujikuroi species complex</taxon>
    </lineage>
</organism>
<protein>
    <submittedName>
        <fullName evidence="1">Phospholipase C</fullName>
    </submittedName>
</protein>
<comment type="caution">
    <text evidence="1">The sequence shown here is derived from an EMBL/GenBank/DDBJ whole genome shotgun (WGS) entry which is preliminary data.</text>
</comment>
<dbReference type="Proteomes" id="UP000737391">
    <property type="component" value="Unassembled WGS sequence"/>
</dbReference>
<evidence type="ECO:0000313" key="1">
    <source>
        <dbReference type="EMBL" id="KAF4496053.1"/>
    </source>
</evidence>
<dbReference type="Gene3D" id="2.60.40.150">
    <property type="entry name" value="C2 domain"/>
    <property type="match status" value="1"/>
</dbReference>
<sequence length="149" mass="16455">MTRATNRALETQNLPLLNRHDDPAKFIPYVKIGLHTEPDALSAIVDENATAEEVKQIGYSGETGKSKGTSPDFGGETVEFLNVDGVVPELAFLSFRLMNDVPGSDVMAAWACVRLDRSRLGYRFLRLLDKEGMPSKGILLVKSEIREAF</sequence>
<name>A0A9P5B6W6_9HYPO</name>
<reference evidence="1" key="1">
    <citation type="submission" date="2020-01" db="EMBL/GenBank/DDBJ databases">
        <title>Identification and distribution of gene clusters putatively required for synthesis of sphingolipid metabolism inhibitors in phylogenetically diverse species of the filamentous fungus Fusarium.</title>
        <authorList>
            <person name="Kim H.-S."/>
            <person name="Busman M."/>
            <person name="Brown D.W."/>
            <person name="Divon H."/>
            <person name="Uhlig S."/>
            <person name="Proctor R.H."/>
        </authorList>
    </citation>
    <scope>NUCLEOTIDE SEQUENCE</scope>
    <source>
        <strain evidence="1">NRRL 31653</strain>
    </source>
</reference>
<dbReference type="EMBL" id="LUFC02000575">
    <property type="protein sequence ID" value="KAF4496053.1"/>
    <property type="molecule type" value="Genomic_DNA"/>
</dbReference>
<keyword evidence="2" id="KW-1185">Reference proteome</keyword>
<dbReference type="OrthoDB" id="269822at2759"/>
<accession>A0A9P5B6W6</accession>
<dbReference type="AlphaFoldDB" id="A0A9P5B6W6"/>